<dbReference type="Proteomes" id="UP001596152">
    <property type="component" value="Unassembled WGS sequence"/>
</dbReference>
<dbReference type="Pfam" id="PF19570">
    <property type="entry name" value="DUF6088"/>
    <property type="match status" value="1"/>
</dbReference>
<gene>
    <name evidence="1" type="ORF">ACFPIE_19905</name>
</gene>
<evidence type="ECO:0000313" key="2">
    <source>
        <dbReference type="Proteomes" id="UP001596152"/>
    </source>
</evidence>
<accession>A0ABW0FZJ3</accession>
<evidence type="ECO:0000313" key="1">
    <source>
        <dbReference type="EMBL" id="MFC5346187.1"/>
    </source>
</evidence>
<reference evidence="2" key="1">
    <citation type="journal article" date="2019" name="Int. J. Syst. Evol. Microbiol.">
        <title>The Global Catalogue of Microorganisms (GCM) 10K type strain sequencing project: providing services to taxonomists for standard genome sequencing and annotation.</title>
        <authorList>
            <consortium name="The Broad Institute Genomics Platform"/>
            <consortium name="The Broad Institute Genome Sequencing Center for Infectious Disease"/>
            <person name="Wu L."/>
            <person name="Ma J."/>
        </authorList>
    </citation>
    <scope>NUCLEOTIDE SEQUENCE [LARGE SCALE GENOMIC DNA]</scope>
    <source>
        <strain evidence="2">JCM 12125</strain>
    </source>
</reference>
<dbReference type="RefSeq" id="WP_374039416.1">
    <property type="nucleotide sequence ID" value="NZ_CP169082.1"/>
</dbReference>
<protein>
    <submittedName>
        <fullName evidence="1">DUF6088 family protein</fullName>
    </submittedName>
</protein>
<organism evidence="1 2">
    <name type="scientific">Brevundimonas staleyi</name>
    <dbReference type="NCBI Taxonomy" id="74326"/>
    <lineage>
        <taxon>Bacteria</taxon>
        <taxon>Pseudomonadati</taxon>
        <taxon>Pseudomonadota</taxon>
        <taxon>Alphaproteobacteria</taxon>
        <taxon>Caulobacterales</taxon>
        <taxon>Caulobacteraceae</taxon>
        <taxon>Brevundimonas</taxon>
    </lineage>
</organism>
<dbReference type="InterPro" id="IPR045738">
    <property type="entry name" value="DUF6088"/>
</dbReference>
<dbReference type="EMBL" id="JBHSLF010000056">
    <property type="protein sequence ID" value="MFC5346187.1"/>
    <property type="molecule type" value="Genomic_DNA"/>
</dbReference>
<comment type="caution">
    <text evidence="1">The sequence shown here is derived from an EMBL/GenBank/DDBJ whole genome shotgun (WGS) entry which is preliminary data.</text>
</comment>
<proteinExistence type="predicted"/>
<sequence length="201" mass="21522">MTKPLSERILSAFGTTSEGEPLSAKALLHLGNRAAVNQALTRLARRGLIIRLALGHYVRPVQTRFGQRAPSVERAVQALSISLGETVTISGGAAASRLGLSAQVPVRTVYLTSGPSRILHFGKQTVELRHAPEWLLLEAQSPAGDLLRAAHWIGAEKSRELLAAGIPRLSPPDREALARLRARLPAWLAQSISDVVVAGES</sequence>
<keyword evidence="2" id="KW-1185">Reference proteome</keyword>
<name>A0ABW0FZJ3_9CAUL</name>